<evidence type="ECO:0000313" key="1">
    <source>
        <dbReference type="EMBL" id="MDE5413077.1"/>
    </source>
</evidence>
<dbReference type="InterPro" id="IPR003772">
    <property type="entry name" value="YceD"/>
</dbReference>
<dbReference type="Pfam" id="PF02620">
    <property type="entry name" value="YceD"/>
    <property type="match status" value="1"/>
</dbReference>
<dbReference type="Proteomes" id="UP001148125">
    <property type="component" value="Unassembled WGS sequence"/>
</dbReference>
<gene>
    <name evidence="1" type="ORF">N7Z68_06740</name>
</gene>
<dbReference type="EMBL" id="JAOTPO010000003">
    <property type="protein sequence ID" value="MDE5413077.1"/>
    <property type="molecule type" value="Genomic_DNA"/>
</dbReference>
<evidence type="ECO:0000313" key="2">
    <source>
        <dbReference type="Proteomes" id="UP001148125"/>
    </source>
</evidence>
<accession>A0ABT5VC94</accession>
<comment type="caution">
    <text evidence="1">The sequence shown here is derived from an EMBL/GenBank/DDBJ whole genome shotgun (WGS) entry which is preliminary data.</text>
</comment>
<dbReference type="RefSeq" id="WP_275117694.1">
    <property type="nucleotide sequence ID" value="NZ_JAOTPO010000003.1"/>
</dbReference>
<reference evidence="1" key="1">
    <citation type="submission" date="2024-05" db="EMBL/GenBank/DDBJ databases">
        <title>Alkalihalobacillus sp. strain MEB203 novel alkaliphilic bacterium from Lonar Lake, India.</title>
        <authorList>
            <person name="Joshi A."/>
            <person name="Thite S."/>
            <person name="Mengade P."/>
        </authorList>
    </citation>
    <scope>NUCLEOTIDE SEQUENCE</scope>
    <source>
        <strain evidence="1">MEB 203</strain>
    </source>
</reference>
<name>A0ABT5VC94_9BACI</name>
<organism evidence="1 2">
    <name type="scientific">Alkalihalobacterium chitinilyticum</name>
    <dbReference type="NCBI Taxonomy" id="2980103"/>
    <lineage>
        <taxon>Bacteria</taxon>
        <taxon>Bacillati</taxon>
        <taxon>Bacillota</taxon>
        <taxon>Bacilli</taxon>
        <taxon>Bacillales</taxon>
        <taxon>Bacillaceae</taxon>
        <taxon>Alkalihalobacterium</taxon>
    </lineage>
</organism>
<sequence>MIFLKWTIQQLNGLKSRGLTFDETVDLSDIKKLDPQIRDISPVRVIGEGIFSKNLISFPLEIKGEMTLPCSRSLIDVEFPFHLQVKEVFSLDDHAWISEDEEDDVHTVEGETIDLVPYIMEHILLEIPLQLISKEADEKGLQSGQDWDLITEENKKERIDPRLADLAKFFDEQ</sequence>
<protein>
    <submittedName>
        <fullName evidence="1">DUF177 domain-containing protein</fullName>
    </submittedName>
</protein>
<keyword evidence="2" id="KW-1185">Reference proteome</keyword>
<proteinExistence type="predicted"/>